<feature type="transmembrane region" description="Helical" evidence="2">
    <location>
        <begin position="243"/>
        <end position="269"/>
    </location>
</feature>
<organism evidence="4 5">
    <name type="scientific">Shewanella maritima</name>
    <dbReference type="NCBI Taxonomy" id="2520507"/>
    <lineage>
        <taxon>Bacteria</taxon>
        <taxon>Pseudomonadati</taxon>
        <taxon>Pseudomonadota</taxon>
        <taxon>Gammaproteobacteria</taxon>
        <taxon>Alteromonadales</taxon>
        <taxon>Shewanellaceae</taxon>
        <taxon>Shewanella</taxon>
    </lineage>
</organism>
<protein>
    <submittedName>
        <fullName evidence="4">DUF418 domain-containing protein</fullName>
    </submittedName>
</protein>
<feature type="domain" description="DUF418" evidence="3">
    <location>
        <begin position="268"/>
        <end position="418"/>
    </location>
</feature>
<dbReference type="OrthoDB" id="9807744at2"/>
<feature type="region of interest" description="Disordered" evidence="1">
    <location>
        <begin position="1"/>
        <end position="21"/>
    </location>
</feature>
<keyword evidence="2" id="KW-1133">Transmembrane helix</keyword>
<evidence type="ECO:0000313" key="5">
    <source>
        <dbReference type="Proteomes" id="UP000291106"/>
    </source>
</evidence>
<dbReference type="InterPro" id="IPR052529">
    <property type="entry name" value="Bact_Transport_Assoc"/>
</dbReference>
<evidence type="ECO:0000313" key="4">
    <source>
        <dbReference type="EMBL" id="QBF82100.1"/>
    </source>
</evidence>
<feature type="transmembrane region" description="Helical" evidence="2">
    <location>
        <begin position="64"/>
        <end position="85"/>
    </location>
</feature>
<dbReference type="AlphaFoldDB" id="A0A411PFD5"/>
<proteinExistence type="predicted"/>
<dbReference type="InterPro" id="IPR007349">
    <property type="entry name" value="DUF418"/>
</dbReference>
<sequence length="423" mass="47064">MELVMTTNHTTPLPQTLPSQNTTIGTEADLQASIQTKPKADSSYETSAATTRTRFANLDAIRGLALLGIFFLNILMMSNSLMGYAPHSPEIASDIAVGVFTSIFLEGRFISLFSMLFGVALLLQVQKVTQHNELTPLAATPIKQRLKWLILFGFAHGCLLFPGDILLTYGVCGLLIYRYTQLSVDELYTKAKKFIAIGFVVFLLMTLIPLDEEWHRGSELFNQELAIWTGSYVYQLIHQVGLTFLMIFMLPISTLWFCSGLMVLGMALWKQGYFEQGFSQTQLLKFAAASLLLSALDCGLRYSGNATLSQASAAIMTISAIPMAAIYLHIIVKLCQNNPLKLQWLQNVGKLSLSLYILQSIIGVSLLRFIFPEWQSEFNLIDYLLLALGVAAAQLVIANVYVRVFKQGPLEKLLRLLAKPKLQ</sequence>
<keyword evidence="2" id="KW-0812">Transmembrane</keyword>
<feature type="transmembrane region" description="Helical" evidence="2">
    <location>
        <begin position="146"/>
        <end position="179"/>
    </location>
</feature>
<gene>
    <name evidence="4" type="ORF">EXU30_04795</name>
</gene>
<dbReference type="KEGG" id="smai:EXU30_04795"/>
<feature type="transmembrane region" description="Helical" evidence="2">
    <location>
        <begin position="191"/>
        <end position="208"/>
    </location>
</feature>
<dbReference type="Pfam" id="PF04235">
    <property type="entry name" value="DUF418"/>
    <property type="match status" value="1"/>
</dbReference>
<accession>A0A411PFD5</accession>
<feature type="transmembrane region" description="Helical" evidence="2">
    <location>
        <begin position="308"/>
        <end position="332"/>
    </location>
</feature>
<dbReference type="EMBL" id="CP036200">
    <property type="protein sequence ID" value="QBF82100.1"/>
    <property type="molecule type" value="Genomic_DNA"/>
</dbReference>
<dbReference type="PANTHER" id="PTHR30590:SF2">
    <property type="entry name" value="INNER MEMBRANE PROTEIN"/>
    <property type="match status" value="1"/>
</dbReference>
<keyword evidence="2" id="KW-0472">Membrane</keyword>
<feature type="transmembrane region" description="Helical" evidence="2">
    <location>
        <begin position="105"/>
        <end position="125"/>
    </location>
</feature>
<name>A0A411PFD5_9GAMM</name>
<keyword evidence="5" id="KW-1185">Reference proteome</keyword>
<dbReference type="Proteomes" id="UP000291106">
    <property type="component" value="Chromosome"/>
</dbReference>
<evidence type="ECO:0000256" key="2">
    <source>
        <dbReference type="SAM" id="Phobius"/>
    </source>
</evidence>
<evidence type="ECO:0000259" key="3">
    <source>
        <dbReference type="Pfam" id="PF04235"/>
    </source>
</evidence>
<reference evidence="4 5" key="1">
    <citation type="submission" date="2019-02" db="EMBL/GenBank/DDBJ databases">
        <title>Shewanella sp. D4-2 isolated from Dokdo Island.</title>
        <authorList>
            <person name="Baek K."/>
        </authorList>
    </citation>
    <scope>NUCLEOTIDE SEQUENCE [LARGE SCALE GENOMIC DNA]</scope>
    <source>
        <strain evidence="4 5">D4-2</strain>
    </source>
</reference>
<evidence type="ECO:0000256" key="1">
    <source>
        <dbReference type="SAM" id="MobiDB-lite"/>
    </source>
</evidence>
<feature type="transmembrane region" description="Helical" evidence="2">
    <location>
        <begin position="353"/>
        <end position="371"/>
    </location>
</feature>
<feature type="transmembrane region" description="Helical" evidence="2">
    <location>
        <begin position="383"/>
        <end position="402"/>
    </location>
</feature>
<dbReference type="PANTHER" id="PTHR30590">
    <property type="entry name" value="INNER MEMBRANE PROTEIN"/>
    <property type="match status" value="1"/>
</dbReference>